<gene>
    <name evidence="1" type="ORF">PHAVU_002G192400g</name>
</gene>
<dbReference type="GO" id="GO:0004535">
    <property type="term" value="F:poly(A)-specific ribonuclease activity"/>
    <property type="evidence" value="ECO:0007669"/>
    <property type="project" value="InterPro"/>
</dbReference>
<dbReference type="Gene3D" id="3.30.420.10">
    <property type="entry name" value="Ribonuclease H-like superfamily/Ribonuclease H"/>
    <property type="match status" value="2"/>
</dbReference>
<dbReference type="eggNOG" id="KOG0304">
    <property type="taxonomic scope" value="Eukaryota"/>
</dbReference>
<dbReference type="OrthoDB" id="1679657at2759"/>
<dbReference type="EMBL" id="CM002289">
    <property type="protein sequence ID" value="ESW30909.1"/>
    <property type="molecule type" value="Genomic_DNA"/>
</dbReference>
<organism evidence="1 2">
    <name type="scientific">Phaseolus vulgaris</name>
    <name type="common">Kidney bean</name>
    <name type="synonym">French bean</name>
    <dbReference type="NCBI Taxonomy" id="3885"/>
    <lineage>
        <taxon>Eukaryota</taxon>
        <taxon>Viridiplantae</taxon>
        <taxon>Streptophyta</taxon>
        <taxon>Embryophyta</taxon>
        <taxon>Tracheophyta</taxon>
        <taxon>Spermatophyta</taxon>
        <taxon>Magnoliopsida</taxon>
        <taxon>eudicotyledons</taxon>
        <taxon>Gunneridae</taxon>
        <taxon>Pentapetalae</taxon>
        <taxon>rosids</taxon>
        <taxon>fabids</taxon>
        <taxon>Fabales</taxon>
        <taxon>Fabaceae</taxon>
        <taxon>Papilionoideae</taxon>
        <taxon>50 kb inversion clade</taxon>
        <taxon>NPAAA clade</taxon>
        <taxon>indigoferoid/millettioid clade</taxon>
        <taxon>Phaseoleae</taxon>
        <taxon>Phaseolus</taxon>
    </lineage>
</organism>
<dbReference type="SMR" id="V7CL93"/>
<evidence type="ECO:0000313" key="1">
    <source>
        <dbReference type="EMBL" id="ESW30909.1"/>
    </source>
</evidence>
<keyword evidence="2" id="KW-1185">Reference proteome</keyword>
<dbReference type="GO" id="GO:0003676">
    <property type="term" value="F:nucleic acid binding"/>
    <property type="evidence" value="ECO:0007669"/>
    <property type="project" value="InterPro"/>
</dbReference>
<dbReference type="PANTHER" id="PTHR10797">
    <property type="entry name" value="CCR4-NOT TRANSCRIPTION COMPLEX SUBUNIT"/>
    <property type="match status" value="1"/>
</dbReference>
<dbReference type="Proteomes" id="UP000000226">
    <property type="component" value="Chromosome 2"/>
</dbReference>
<dbReference type="InterPro" id="IPR039637">
    <property type="entry name" value="CNOT7/CNOT8/Pop2"/>
</dbReference>
<dbReference type="OMA" id="YDIAYLM"/>
<dbReference type="GO" id="GO:0030014">
    <property type="term" value="C:CCR4-NOT complex"/>
    <property type="evidence" value="ECO:0007669"/>
    <property type="project" value="InterPro"/>
</dbReference>
<dbReference type="SUPFAM" id="SSF53098">
    <property type="entry name" value="Ribonuclease H-like"/>
    <property type="match status" value="1"/>
</dbReference>
<evidence type="ECO:0000313" key="2">
    <source>
        <dbReference type="Proteomes" id="UP000000226"/>
    </source>
</evidence>
<sequence length="215" mass="25094">MTLPCTSVMTRSVWSYNLESEFELIPNVDSMHLIQVGLTLSDCHGNLPTLGTSNRFIWEFNFREFDVTQHPHAPHSIALLRRQGMDFDKNRKFGWIAFHSTYDFGYMVKILSQRFFYMQPFLPTNLCDFLQLVKFFFGYRVYDVKHLIKFCPNLHGGLDKVSESLGLDNSGRRSHHADSDSLVTLHVFNKIKTLYFHTKFDLLKHTGVLYGLEML</sequence>
<dbReference type="Gramene" id="ESW30909">
    <property type="protein sequence ID" value="ESW30909"/>
    <property type="gene ID" value="PHAVU_002G192400g"/>
</dbReference>
<dbReference type="InterPro" id="IPR036397">
    <property type="entry name" value="RNaseH_sf"/>
</dbReference>
<dbReference type="STRING" id="3885.V7CL93"/>
<protein>
    <submittedName>
        <fullName evidence="1">Uncharacterized protein</fullName>
    </submittedName>
</protein>
<dbReference type="AlphaFoldDB" id="V7CL93"/>
<proteinExistence type="predicted"/>
<accession>V7CL93</accession>
<reference evidence="2" key="1">
    <citation type="journal article" date="2014" name="Nat. Genet.">
        <title>A reference genome for common bean and genome-wide analysis of dual domestications.</title>
        <authorList>
            <person name="Schmutz J."/>
            <person name="McClean P.E."/>
            <person name="Mamidi S."/>
            <person name="Wu G.A."/>
            <person name="Cannon S.B."/>
            <person name="Grimwood J."/>
            <person name="Jenkins J."/>
            <person name="Shu S."/>
            <person name="Song Q."/>
            <person name="Chavarro C."/>
            <person name="Torres-Torres M."/>
            <person name="Geffroy V."/>
            <person name="Moghaddam S.M."/>
            <person name="Gao D."/>
            <person name="Abernathy B."/>
            <person name="Barry K."/>
            <person name="Blair M."/>
            <person name="Brick M.A."/>
            <person name="Chovatia M."/>
            <person name="Gepts P."/>
            <person name="Goodstein D.M."/>
            <person name="Gonzales M."/>
            <person name="Hellsten U."/>
            <person name="Hyten D.L."/>
            <person name="Jia G."/>
            <person name="Kelly J.D."/>
            <person name="Kudrna D."/>
            <person name="Lee R."/>
            <person name="Richard M.M."/>
            <person name="Miklas P.N."/>
            <person name="Osorno J.M."/>
            <person name="Rodrigues J."/>
            <person name="Thareau V."/>
            <person name="Urrea C.A."/>
            <person name="Wang M."/>
            <person name="Yu Y."/>
            <person name="Zhang M."/>
            <person name="Wing R.A."/>
            <person name="Cregan P.B."/>
            <person name="Rokhsar D.S."/>
            <person name="Jackson S.A."/>
        </authorList>
    </citation>
    <scope>NUCLEOTIDE SEQUENCE [LARGE SCALE GENOMIC DNA]</scope>
    <source>
        <strain evidence="2">cv. G19833</strain>
    </source>
</reference>
<name>V7CL93_PHAVU</name>
<dbReference type="InterPro" id="IPR012337">
    <property type="entry name" value="RNaseH-like_sf"/>
</dbReference>